<evidence type="ECO:0000313" key="3">
    <source>
        <dbReference type="Proteomes" id="UP001597128"/>
    </source>
</evidence>
<accession>A0ABW3F7D6</accession>
<gene>
    <name evidence="2" type="ORF">ACFQ1Z_09480</name>
</gene>
<feature type="region of interest" description="Disordered" evidence="1">
    <location>
        <begin position="1"/>
        <end position="27"/>
    </location>
</feature>
<sequence>MMTFEQHAPAEMQQKPQKVVDGQARQPEPVVQVAASKETNEEVVVERAVAKKRMHNTQHKARVPHTQFISGRSAPIDCCFRGYKS</sequence>
<comment type="caution">
    <text evidence="2">The sequence shown here is derived from an EMBL/GenBank/DDBJ whole genome shotgun (WGS) entry which is preliminary data.</text>
</comment>
<name>A0ABW3F7D6_9PROT</name>
<evidence type="ECO:0000313" key="2">
    <source>
        <dbReference type="EMBL" id="MFD0913774.1"/>
    </source>
</evidence>
<protein>
    <submittedName>
        <fullName evidence="2">Uncharacterized protein</fullName>
    </submittedName>
</protein>
<reference evidence="3" key="1">
    <citation type="journal article" date="2019" name="Int. J. Syst. Evol. Microbiol.">
        <title>The Global Catalogue of Microorganisms (GCM) 10K type strain sequencing project: providing services to taxonomists for standard genome sequencing and annotation.</title>
        <authorList>
            <consortium name="The Broad Institute Genomics Platform"/>
            <consortium name="The Broad Institute Genome Sequencing Center for Infectious Disease"/>
            <person name="Wu L."/>
            <person name="Ma J."/>
        </authorList>
    </citation>
    <scope>NUCLEOTIDE SEQUENCE [LARGE SCALE GENOMIC DNA]</scope>
    <source>
        <strain evidence="3">CCUG 58412</strain>
    </source>
</reference>
<organism evidence="2 3">
    <name type="scientific">Methylophilus luteus</name>
    <dbReference type="NCBI Taxonomy" id="640108"/>
    <lineage>
        <taxon>Bacteria</taxon>
        <taxon>Pseudomonadati</taxon>
        <taxon>Pseudomonadota</taxon>
        <taxon>Betaproteobacteria</taxon>
        <taxon>Nitrosomonadales</taxon>
        <taxon>Methylophilaceae</taxon>
        <taxon>Methylophilus</taxon>
    </lineage>
</organism>
<keyword evidence="3" id="KW-1185">Reference proteome</keyword>
<proteinExistence type="predicted"/>
<dbReference type="Proteomes" id="UP001597128">
    <property type="component" value="Unassembled WGS sequence"/>
</dbReference>
<dbReference type="EMBL" id="JBHTKB010000001">
    <property type="protein sequence ID" value="MFD0913774.1"/>
    <property type="molecule type" value="Genomic_DNA"/>
</dbReference>
<evidence type="ECO:0000256" key="1">
    <source>
        <dbReference type="SAM" id="MobiDB-lite"/>
    </source>
</evidence>
<dbReference type="RefSeq" id="WP_379057141.1">
    <property type="nucleotide sequence ID" value="NZ_JBHTKB010000001.1"/>
</dbReference>